<accession>A0A2P2NT24</accession>
<protein>
    <submittedName>
        <fullName evidence="1">Uncharacterized protein</fullName>
    </submittedName>
</protein>
<dbReference type="EMBL" id="GGEC01065164">
    <property type="protein sequence ID" value="MBX45648.1"/>
    <property type="molecule type" value="Transcribed_RNA"/>
</dbReference>
<organism evidence="1">
    <name type="scientific">Rhizophora mucronata</name>
    <name type="common">Asiatic mangrove</name>
    <dbReference type="NCBI Taxonomy" id="61149"/>
    <lineage>
        <taxon>Eukaryota</taxon>
        <taxon>Viridiplantae</taxon>
        <taxon>Streptophyta</taxon>
        <taxon>Embryophyta</taxon>
        <taxon>Tracheophyta</taxon>
        <taxon>Spermatophyta</taxon>
        <taxon>Magnoliopsida</taxon>
        <taxon>eudicotyledons</taxon>
        <taxon>Gunneridae</taxon>
        <taxon>Pentapetalae</taxon>
        <taxon>rosids</taxon>
        <taxon>fabids</taxon>
        <taxon>Malpighiales</taxon>
        <taxon>Rhizophoraceae</taxon>
        <taxon>Rhizophora</taxon>
    </lineage>
</organism>
<proteinExistence type="predicted"/>
<evidence type="ECO:0000313" key="1">
    <source>
        <dbReference type="EMBL" id="MBX45648.1"/>
    </source>
</evidence>
<name>A0A2P2NT24_RHIMU</name>
<reference evidence="1" key="1">
    <citation type="submission" date="2018-02" db="EMBL/GenBank/DDBJ databases">
        <title>Rhizophora mucronata_Transcriptome.</title>
        <authorList>
            <person name="Meera S.P."/>
            <person name="Sreeshan A."/>
            <person name="Augustine A."/>
        </authorList>
    </citation>
    <scope>NUCLEOTIDE SEQUENCE</scope>
    <source>
        <tissue evidence="1">Leaf</tissue>
    </source>
</reference>
<dbReference type="AlphaFoldDB" id="A0A2P2NT24"/>
<sequence length="67" mass="8075">MVLGTCLSMTRHYICMHRTRKMEEWDTDQNSSFMEEKKFKNRTFKILLIEDASFIYLFILSTEDSTL</sequence>